<feature type="region of interest" description="Disordered" evidence="1">
    <location>
        <begin position="1"/>
        <end position="46"/>
    </location>
</feature>
<dbReference type="AlphaFoldDB" id="A0ABD1CD45"/>
<comment type="caution">
    <text evidence="2">The sequence shown here is derived from an EMBL/GenBank/DDBJ whole genome shotgun (WGS) entry which is preliminary data.</text>
</comment>
<feature type="non-terminal residue" evidence="2">
    <location>
        <position position="1"/>
    </location>
</feature>
<evidence type="ECO:0000313" key="3">
    <source>
        <dbReference type="Proteomes" id="UP001562425"/>
    </source>
</evidence>
<accession>A0ABD1CD45</accession>
<protein>
    <submittedName>
        <fullName evidence="2">Uncharacterized protein</fullName>
    </submittedName>
</protein>
<feature type="compositionally biased region" description="Basic and acidic residues" evidence="1">
    <location>
        <begin position="13"/>
        <end position="29"/>
    </location>
</feature>
<dbReference type="EMBL" id="JBEHCU010013520">
    <property type="protein sequence ID" value="KAL1374250.1"/>
    <property type="molecule type" value="Genomic_DNA"/>
</dbReference>
<gene>
    <name evidence="2" type="ORF">pipiens_020420</name>
</gene>
<feature type="non-terminal residue" evidence="2">
    <location>
        <position position="46"/>
    </location>
</feature>
<evidence type="ECO:0000313" key="2">
    <source>
        <dbReference type="EMBL" id="KAL1374250.1"/>
    </source>
</evidence>
<evidence type="ECO:0000256" key="1">
    <source>
        <dbReference type="SAM" id="MobiDB-lite"/>
    </source>
</evidence>
<proteinExistence type="predicted"/>
<sequence length="46" mass="5244">RREPAPKGTIESDFPKRRFPDLKPSERRIRGLSKHTSTNLVGLELG</sequence>
<dbReference type="Proteomes" id="UP001562425">
    <property type="component" value="Unassembled WGS sequence"/>
</dbReference>
<name>A0ABD1CD45_CULPP</name>
<organism evidence="2 3">
    <name type="scientific">Culex pipiens pipiens</name>
    <name type="common">Northern house mosquito</name>
    <dbReference type="NCBI Taxonomy" id="38569"/>
    <lineage>
        <taxon>Eukaryota</taxon>
        <taxon>Metazoa</taxon>
        <taxon>Ecdysozoa</taxon>
        <taxon>Arthropoda</taxon>
        <taxon>Hexapoda</taxon>
        <taxon>Insecta</taxon>
        <taxon>Pterygota</taxon>
        <taxon>Neoptera</taxon>
        <taxon>Endopterygota</taxon>
        <taxon>Diptera</taxon>
        <taxon>Nematocera</taxon>
        <taxon>Culicoidea</taxon>
        <taxon>Culicidae</taxon>
        <taxon>Culicinae</taxon>
        <taxon>Culicini</taxon>
        <taxon>Culex</taxon>
        <taxon>Culex</taxon>
    </lineage>
</organism>
<reference evidence="2 3" key="1">
    <citation type="submission" date="2024-05" db="EMBL/GenBank/DDBJ databases">
        <title>Culex pipiens pipiens assembly and annotation.</title>
        <authorList>
            <person name="Alout H."/>
            <person name="Durand T."/>
        </authorList>
    </citation>
    <scope>NUCLEOTIDE SEQUENCE [LARGE SCALE GENOMIC DNA]</scope>
    <source>
        <strain evidence="2">HA-2024</strain>
        <tissue evidence="2">Whole body</tissue>
    </source>
</reference>
<keyword evidence="3" id="KW-1185">Reference proteome</keyword>